<evidence type="ECO:0008006" key="3">
    <source>
        <dbReference type="Google" id="ProtNLM"/>
    </source>
</evidence>
<dbReference type="OrthoDB" id="2305901at2759"/>
<name>A0A0L0NEI3_TOLOC</name>
<dbReference type="AlphaFoldDB" id="A0A0L0NEI3"/>
<dbReference type="SUPFAM" id="SSF52047">
    <property type="entry name" value="RNI-like"/>
    <property type="match status" value="1"/>
</dbReference>
<dbReference type="InterPro" id="IPR032675">
    <property type="entry name" value="LRR_dom_sf"/>
</dbReference>
<dbReference type="EMBL" id="LFRF01000006">
    <property type="protein sequence ID" value="KND92439.1"/>
    <property type="molecule type" value="Genomic_DNA"/>
</dbReference>
<protein>
    <recommendedName>
        <fullName evidence="3">F-box domain-containing protein</fullName>
    </recommendedName>
</protein>
<evidence type="ECO:0000313" key="1">
    <source>
        <dbReference type="EMBL" id="KND92439.1"/>
    </source>
</evidence>
<keyword evidence="2" id="KW-1185">Reference proteome</keyword>
<dbReference type="Gene3D" id="3.80.10.10">
    <property type="entry name" value="Ribonuclease Inhibitor"/>
    <property type="match status" value="1"/>
</dbReference>
<comment type="caution">
    <text evidence="1">The sequence shown here is derived from an EMBL/GenBank/DDBJ whole genome shotgun (WGS) entry which is preliminary data.</text>
</comment>
<gene>
    <name evidence="1" type="ORF">TOPH_02946</name>
</gene>
<proteinExistence type="predicted"/>
<dbReference type="Proteomes" id="UP000036947">
    <property type="component" value="Unassembled WGS sequence"/>
</dbReference>
<accession>A0A0L0NEI3</accession>
<sequence length="466" mass="53179">MAQTPRMSLALTLPEILIDIFDLLEPHRPTLAAAIRVNRQWFASGTDVLWRGALCEALAKVPGHRRQVYASKITSISFYGEDEVAYHSCFENLQFSRLRKIVLDVHHQRRPGAPEWYPIQQYLQPPLEEFAFFGGYLDDLFLEHMLNTCFRLRSIMLHNPRRSISAEAFCGFITRCTWLTNMEFSYRMEHLISDELVLHLAKRTTLLNLVLGKIISMQILRQISRNVVEPFKALRSLHISITALAVPLLVPLVKHITSLRLEVEDSDDSAHILQLISRLADLRFLSLSFAAHTELSTEDLLSLRALSKLEQLSINADCSGDAAAVTAFNPGFSNSDFDSLCSALHCLRRIDFNVMCNMSAAALKSLQRYHPLLEECSLPLIFDMHALGLDKRRRVMFPELRLLDVGAFRPPPAFSHRRRAGWIRPAAHVFAALMRRRFPKLEELYVQSDDSYSTDVVDAFETSMGR</sequence>
<evidence type="ECO:0000313" key="2">
    <source>
        <dbReference type="Proteomes" id="UP000036947"/>
    </source>
</evidence>
<organism evidence="1 2">
    <name type="scientific">Tolypocladium ophioglossoides (strain CBS 100239)</name>
    <name type="common">Snaketongue truffleclub</name>
    <name type="synonym">Elaphocordyceps ophioglossoides</name>
    <dbReference type="NCBI Taxonomy" id="1163406"/>
    <lineage>
        <taxon>Eukaryota</taxon>
        <taxon>Fungi</taxon>
        <taxon>Dikarya</taxon>
        <taxon>Ascomycota</taxon>
        <taxon>Pezizomycotina</taxon>
        <taxon>Sordariomycetes</taxon>
        <taxon>Hypocreomycetidae</taxon>
        <taxon>Hypocreales</taxon>
        <taxon>Ophiocordycipitaceae</taxon>
        <taxon>Tolypocladium</taxon>
    </lineage>
</organism>
<reference evidence="1 2" key="1">
    <citation type="journal article" date="2015" name="BMC Genomics">
        <title>The genome of the truffle-parasite Tolypocladium ophioglossoides and the evolution of antifungal peptaibiotics.</title>
        <authorList>
            <person name="Quandt C.A."/>
            <person name="Bushley K.E."/>
            <person name="Spatafora J.W."/>
        </authorList>
    </citation>
    <scope>NUCLEOTIDE SEQUENCE [LARGE SCALE GENOMIC DNA]</scope>
    <source>
        <strain evidence="1 2">CBS 100239</strain>
    </source>
</reference>